<dbReference type="EMBL" id="OD005543">
    <property type="protein sequence ID" value="CAD7411757.1"/>
    <property type="molecule type" value="Genomic_DNA"/>
</dbReference>
<dbReference type="AlphaFoldDB" id="A0A7R9DBT5"/>
<dbReference type="InterPro" id="IPR054509">
    <property type="entry name" value="LARS1_ULD"/>
</dbReference>
<feature type="domain" description="Leucine--tRNA ligase ubiquitin-like" evidence="2">
    <location>
        <begin position="109"/>
        <end position="220"/>
    </location>
</feature>
<evidence type="ECO:0000256" key="1">
    <source>
        <dbReference type="SAM" id="MobiDB-lite"/>
    </source>
</evidence>
<protein>
    <recommendedName>
        <fullName evidence="2">Leucine--tRNA ligase ubiquitin-like domain-containing protein</fullName>
    </recommendedName>
</protein>
<sequence>MRQRSTTLRQRSTTMRQRSTTMRQRSTTMRQKIHSPETKIHNTETNIHSPETKIHSPETKIHSLETKIHNPDCVCLQVEDISIQFATEGPEKTREECCPGRPLISFSVRPSVKLRLTNPQPQNGLFSHILSVGEGDTVAKLAARLARENKLINDAGSIELWRYKDVKLGPRQFPVYGKPTSGAVLIEKEAVFHADVDSNSLDISLNGSKYPVGPAVIYIVK</sequence>
<gene>
    <name evidence="3" type="ORF">TPSB3V08_LOCUS8062</name>
</gene>
<accession>A0A7R9DBT5</accession>
<reference evidence="3" key="1">
    <citation type="submission" date="2020-11" db="EMBL/GenBank/DDBJ databases">
        <authorList>
            <person name="Tran Van P."/>
        </authorList>
    </citation>
    <scope>NUCLEOTIDE SEQUENCE</scope>
</reference>
<feature type="region of interest" description="Disordered" evidence="1">
    <location>
        <begin position="1"/>
        <end position="35"/>
    </location>
</feature>
<proteinExistence type="predicted"/>
<evidence type="ECO:0000259" key="2">
    <source>
        <dbReference type="Pfam" id="PF22947"/>
    </source>
</evidence>
<feature type="compositionally biased region" description="Low complexity" evidence="1">
    <location>
        <begin position="1"/>
        <end position="30"/>
    </location>
</feature>
<organism evidence="3">
    <name type="scientific">Timema poppense</name>
    <name type="common">Walking stick</name>
    <dbReference type="NCBI Taxonomy" id="170557"/>
    <lineage>
        <taxon>Eukaryota</taxon>
        <taxon>Metazoa</taxon>
        <taxon>Ecdysozoa</taxon>
        <taxon>Arthropoda</taxon>
        <taxon>Hexapoda</taxon>
        <taxon>Insecta</taxon>
        <taxon>Pterygota</taxon>
        <taxon>Neoptera</taxon>
        <taxon>Polyneoptera</taxon>
        <taxon>Phasmatodea</taxon>
        <taxon>Timematodea</taxon>
        <taxon>Timematoidea</taxon>
        <taxon>Timematidae</taxon>
        <taxon>Timema</taxon>
    </lineage>
</organism>
<dbReference type="Gene3D" id="1.20.5.340">
    <property type="match status" value="1"/>
</dbReference>
<evidence type="ECO:0000313" key="3">
    <source>
        <dbReference type="EMBL" id="CAD7411757.1"/>
    </source>
</evidence>
<dbReference type="Pfam" id="PF22947">
    <property type="entry name" value="ULD_3"/>
    <property type="match status" value="1"/>
</dbReference>
<name>A0A7R9DBT5_TIMPO</name>